<proteinExistence type="predicted"/>
<protein>
    <submittedName>
        <fullName evidence="1">Uncharacterized protein</fullName>
    </submittedName>
</protein>
<sequence length="293" mass="32979">MQPFPPSTSRTGKLEPPLHSSFQADNNRYANEMKISPCRHHLRRRLSPTATPVEHTAERYRTRHFHKSGNSSDDDEGRAEDVLDTAPPSDLDARFPALSPQPSPLNSRRRHTREFHQTPHTESVSPAADRQERDQTRANEDVFASGGQARYDIHSLSFAEESQEDNSRWNATQDLVNSFLSTRKQEKQNPKTRGDQQGTTALESGRMSPDLTQRFHPGYRENGSTGTHQSDTAMLQRLDTVTDEVHALRNQVADLVTLISRALVVVPNPRAAEERETGILRVSSTLGNLARFI</sequence>
<evidence type="ECO:0000313" key="2">
    <source>
        <dbReference type="Proteomes" id="UP001243375"/>
    </source>
</evidence>
<reference evidence="1" key="1">
    <citation type="submission" date="2023-04" db="EMBL/GenBank/DDBJ databases">
        <title>Draft Genome sequencing of Naganishia species isolated from polar environments using Oxford Nanopore Technology.</title>
        <authorList>
            <person name="Leo P."/>
            <person name="Venkateswaran K."/>
        </authorList>
    </citation>
    <scope>NUCLEOTIDE SEQUENCE</scope>
    <source>
        <strain evidence="1">MNA-CCFEE 5425</strain>
    </source>
</reference>
<dbReference type="EMBL" id="JASBWU010000024">
    <property type="protein sequence ID" value="KAJ9112716.1"/>
    <property type="molecule type" value="Genomic_DNA"/>
</dbReference>
<evidence type="ECO:0000313" key="1">
    <source>
        <dbReference type="EMBL" id="KAJ9112716.1"/>
    </source>
</evidence>
<keyword evidence="2" id="KW-1185">Reference proteome</keyword>
<organism evidence="1 2">
    <name type="scientific">Naganishia vaughanmartiniae</name>
    <dbReference type="NCBI Taxonomy" id="1424756"/>
    <lineage>
        <taxon>Eukaryota</taxon>
        <taxon>Fungi</taxon>
        <taxon>Dikarya</taxon>
        <taxon>Basidiomycota</taxon>
        <taxon>Agaricomycotina</taxon>
        <taxon>Tremellomycetes</taxon>
        <taxon>Filobasidiales</taxon>
        <taxon>Filobasidiaceae</taxon>
        <taxon>Naganishia</taxon>
    </lineage>
</organism>
<dbReference type="Proteomes" id="UP001243375">
    <property type="component" value="Unassembled WGS sequence"/>
</dbReference>
<name>A0ACC2WMM9_9TREE</name>
<accession>A0ACC2WMM9</accession>
<comment type="caution">
    <text evidence="1">The sequence shown here is derived from an EMBL/GenBank/DDBJ whole genome shotgun (WGS) entry which is preliminary data.</text>
</comment>
<gene>
    <name evidence="1" type="ORF">QFC22_006218</name>
</gene>